<dbReference type="InterPro" id="IPR050792">
    <property type="entry name" value="ADP-ribosylglycohydrolase"/>
</dbReference>
<keyword evidence="2" id="KW-0378">Hydrolase</keyword>
<dbReference type="OrthoDB" id="9806482at2"/>
<dbReference type="GO" id="GO:0046872">
    <property type="term" value="F:metal ion binding"/>
    <property type="evidence" value="ECO:0007669"/>
    <property type="project" value="UniProtKB-KW"/>
</dbReference>
<feature type="binding site" evidence="1">
    <location>
        <position position="249"/>
    </location>
    <ligand>
        <name>Mg(2+)</name>
        <dbReference type="ChEBI" id="CHEBI:18420"/>
        <label>1</label>
    </ligand>
</feature>
<dbReference type="InterPro" id="IPR013479">
    <property type="entry name" value="ADP-ribosyl_diN_reduct_hydro"/>
</dbReference>
<evidence type="ECO:0000256" key="1">
    <source>
        <dbReference type="PIRSR" id="PIRSR605502-1"/>
    </source>
</evidence>
<feature type="binding site" evidence="1">
    <location>
        <position position="63"/>
    </location>
    <ligand>
        <name>Mg(2+)</name>
        <dbReference type="ChEBI" id="CHEBI:18420"/>
        <label>1</label>
    </ligand>
</feature>
<protein>
    <submittedName>
        <fullName evidence="2">ADP-ribosyl-[dinitrogen reductase] hydrolase</fullName>
        <ecNumber evidence="2">3.2.2.24</ecNumber>
    </submittedName>
</protein>
<dbReference type="Proteomes" id="UP000317155">
    <property type="component" value="Unassembled WGS sequence"/>
</dbReference>
<accession>A0A550JL78</accession>
<dbReference type="RefSeq" id="WP_092052898.1">
    <property type="nucleotide sequence ID" value="NZ_FOJJ01000001.1"/>
</dbReference>
<dbReference type="PANTHER" id="PTHR16222:SF12">
    <property type="entry name" value="ADP-RIBOSYLGLYCOHYDROLASE-RELATED"/>
    <property type="match status" value="1"/>
</dbReference>
<dbReference type="AlphaFoldDB" id="A0A550JL78"/>
<dbReference type="InterPro" id="IPR005502">
    <property type="entry name" value="Ribosyl_crysJ1"/>
</dbReference>
<dbReference type="SUPFAM" id="SSF101478">
    <property type="entry name" value="ADP-ribosylglycohydrolase"/>
    <property type="match status" value="1"/>
</dbReference>
<dbReference type="PANTHER" id="PTHR16222">
    <property type="entry name" value="ADP-RIBOSYLGLYCOHYDROLASE"/>
    <property type="match status" value="1"/>
</dbReference>
<dbReference type="NCBIfam" id="TIGR02662">
    <property type="entry name" value="dinitro_DRAG"/>
    <property type="match status" value="1"/>
</dbReference>
<reference evidence="2 3" key="1">
    <citation type="submission" date="2019-07" db="EMBL/GenBank/DDBJ databases">
        <title>Insights of Desulfuromonas acetexigens electromicrobiology.</title>
        <authorList>
            <person name="Katuri K."/>
            <person name="Sapireddy V."/>
            <person name="Shaw D.R."/>
            <person name="Saikaly P."/>
        </authorList>
    </citation>
    <scope>NUCLEOTIDE SEQUENCE [LARGE SCALE GENOMIC DNA]</scope>
    <source>
        <strain evidence="2 3">2873</strain>
    </source>
</reference>
<dbReference type="Gene3D" id="1.10.4080.10">
    <property type="entry name" value="ADP-ribosylation/Crystallin J1"/>
    <property type="match status" value="1"/>
</dbReference>
<gene>
    <name evidence="2" type="primary">draG</name>
    <name evidence="2" type="ORF">FL622_01865</name>
</gene>
<dbReference type="Pfam" id="PF03747">
    <property type="entry name" value="ADP_ribosyl_GH"/>
    <property type="match status" value="1"/>
</dbReference>
<organism evidence="2 3">
    <name type="scientific">Trichloromonas acetexigens</name>
    <dbReference type="NCBI Taxonomy" id="38815"/>
    <lineage>
        <taxon>Bacteria</taxon>
        <taxon>Pseudomonadati</taxon>
        <taxon>Thermodesulfobacteriota</taxon>
        <taxon>Desulfuromonadia</taxon>
        <taxon>Desulfuromonadales</taxon>
        <taxon>Trichloromonadaceae</taxon>
        <taxon>Trichloromonas</taxon>
    </lineage>
</organism>
<keyword evidence="2" id="KW-0326">Glycosidase</keyword>
<sequence length="304" mass="33448">MTISAWREEVCERAKGAFLGLAVGDALGATTEFMTPREIQAQYGVHRKIRGGGWLGLKPGQVTDDTEMSLCIARALITAKGWDLTGIADNFVAWMKGKPIDIGSTCRKGIRNYLLNGVLETPCNEWDAGNGAVMRMAPVALFTLGDDQLLRRCALEQARLTHHHPLSDSACLCIGQMLHRALFGADTVALHEITRELIRNHPNFRFNRYNGQASGYVVDTLRTVFHHFFTTSTFEECLIAVVNQGGDADTTGAIAGMLAGAHYGRQSIPESWVRKLDGAIRREVETAAETLIELSPWWCSAKTD</sequence>
<dbReference type="GO" id="GO:0047407">
    <property type="term" value="F:ADP-ribosyl-[dinitrogen reductase] hydrolase activity"/>
    <property type="evidence" value="ECO:0007669"/>
    <property type="project" value="UniProtKB-EC"/>
</dbReference>
<evidence type="ECO:0000313" key="3">
    <source>
        <dbReference type="Proteomes" id="UP000317155"/>
    </source>
</evidence>
<feature type="binding site" evidence="1">
    <location>
        <position position="250"/>
    </location>
    <ligand>
        <name>Mg(2+)</name>
        <dbReference type="ChEBI" id="CHEBI:18420"/>
        <label>1</label>
    </ligand>
</feature>
<keyword evidence="1" id="KW-0479">Metal-binding</keyword>
<dbReference type="InterPro" id="IPR036705">
    <property type="entry name" value="Ribosyl_crysJ1_sf"/>
</dbReference>
<keyword evidence="3" id="KW-1185">Reference proteome</keyword>
<feature type="binding site" evidence="1">
    <location>
        <position position="247"/>
    </location>
    <ligand>
        <name>Mg(2+)</name>
        <dbReference type="ChEBI" id="CHEBI:18420"/>
        <label>1</label>
    </ligand>
</feature>
<evidence type="ECO:0000313" key="2">
    <source>
        <dbReference type="EMBL" id="TRO83950.1"/>
    </source>
</evidence>
<name>A0A550JL78_9BACT</name>
<proteinExistence type="predicted"/>
<dbReference type="EMBL" id="VJVV01000001">
    <property type="protein sequence ID" value="TRO83950.1"/>
    <property type="molecule type" value="Genomic_DNA"/>
</dbReference>
<keyword evidence="1" id="KW-0460">Magnesium</keyword>
<comment type="cofactor">
    <cofactor evidence="1">
        <name>Mg(2+)</name>
        <dbReference type="ChEBI" id="CHEBI:18420"/>
    </cofactor>
    <text evidence="1">Binds 2 magnesium ions per subunit.</text>
</comment>
<dbReference type="EC" id="3.2.2.24" evidence="2"/>
<feature type="binding site" evidence="1">
    <location>
        <position position="65"/>
    </location>
    <ligand>
        <name>Mg(2+)</name>
        <dbReference type="ChEBI" id="CHEBI:18420"/>
        <label>1</label>
    </ligand>
</feature>
<feature type="binding site" evidence="1">
    <location>
        <position position="64"/>
    </location>
    <ligand>
        <name>Mg(2+)</name>
        <dbReference type="ChEBI" id="CHEBI:18420"/>
        <label>1</label>
    </ligand>
</feature>
<comment type="caution">
    <text evidence="2">The sequence shown here is derived from an EMBL/GenBank/DDBJ whole genome shotgun (WGS) entry which is preliminary data.</text>
</comment>